<dbReference type="EMBL" id="JAAMPC010000003">
    <property type="protein sequence ID" value="KAG2318677.1"/>
    <property type="molecule type" value="Genomic_DNA"/>
</dbReference>
<gene>
    <name evidence="1" type="ORF">Bca52824_011890</name>
</gene>
<dbReference type="AlphaFoldDB" id="A0A8X7VWR4"/>
<proteinExistence type="predicted"/>
<evidence type="ECO:0000313" key="2">
    <source>
        <dbReference type="Proteomes" id="UP000886595"/>
    </source>
</evidence>
<comment type="caution">
    <text evidence="1">The sequence shown here is derived from an EMBL/GenBank/DDBJ whole genome shotgun (WGS) entry which is preliminary data.</text>
</comment>
<name>A0A8X7VWR4_BRACI</name>
<sequence length="63" mass="7411">MTCNVTEDDLLDESLFNAWLPTEESIHQSSFDEVTNNLRDLSLSMGHEFDDWYVDMNNYFVDT</sequence>
<keyword evidence="2" id="KW-1185">Reference proteome</keyword>
<reference evidence="1 2" key="1">
    <citation type="submission" date="2020-02" db="EMBL/GenBank/DDBJ databases">
        <authorList>
            <person name="Ma Q."/>
            <person name="Huang Y."/>
            <person name="Song X."/>
            <person name="Pei D."/>
        </authorList>
    </citation>
    <scope>NUCLEOTIDE SEQUENCE [LARGE SCALE GENOMIC DNA]</scope>
    <source>
        <strain evidence="1">Sxm20200214</strain>
        <tissue evidence="1">Leaf</tissue>
    </source>
</reference>
<evidence type="ECO:0000313" key="1">
    <source>
        <dbReference type="EMBL" id="KAG2318677.1"/>
    </source>
</evidence>
<organism evidence="1 2">
    <name type="scientific">Brassica carinata</name>
    <name type="common">Ethiopian mustard</name>
    <name type="synonym">Abyssinian cabbage</name>
    <dbReference type="NCBI Taxonomy" id="52824"/>
    <lineage>
        <taxon>Eukaryota</taxon>
        <taxon>Viridiplantae</taxon>
        <taxon>Streptophyta</taxon>
        <taxon>Embryophyta</taxon>
        <taxon>Tracheophyta</taxon>
        <taxon>Spermatophyta</taxon>
        <taxon>Magnoliopsida</taxon>
        <taxon>eudicotyledons</taxon>
        <taxon>Gunneridae</taxon>
        <taxon>Pentapetalae</taxon>
        <taxon>rosids</taxon>
        <taxon>malvids</taxon>
        <taxon>Brassicales</taxon>
        <taxon>Brassicaceae</taxon>
        <taxon>Brassiceae</taxon>
        <taxon>Brassica</taxon>
    </lineage>
</organism>
<protein>
    <submittedName>
        <fullName evidence="1">Uncharacterized protein</fullName>
    </submittedName>
</protein>
<accession>A0A8X7VWR4</accession>
<dbReference type="Proteomes" id="UP000886595">
    <property type="component" value="Unassembled WGS sequence"/>
</dbReference>